<dbReference type="Proteomes" id="UP000828922">
    <property type="component" value="Linkage Group LG07"/>
</dbReference>
<dbReference type="EMBL" id="CM038913">
    <property type="protein sequence ID" value="KAH9556487.1"/>
    <property type="molecule type" value="Genomic_DNA"/>
</dbReference>
<proteinExistence type="predicted"/>
<evidence type="ECO:0000313" key="1">
    <source>
        <dbReference type="EMBL" id="KAH9556487.1"/>
    </source>
</evidence>
<name>A0ACB8HJT2_9BRYO</name>
<evidence type="ECO:0000313" key="2">
    <source>
        <dbReference type="Proteomes" id="UP000828922"/>
    </source>
</evidence>
<reference evidence="2" key="1">
    <citation type="journal article" date="2022" name="New Phytol.">
        <title>Phylogenomic structure and speciation in an emerging model: the Sphagnum magellanicum complex (Bryophyta).</title>
        <authorList>
            <person name="Shaw A.J."/>
            <person name="Piatkowski B."/>
            <person name="Duffy A.M."/>
            <person name="Aguero B."/>
            <person name="Imwattana K."/>
            <person name="Nieto-Lugilde M."/>
            <person name="Healey A."/>
            <person name="Weston D.J."/>
            <person name="Patel M.N."/>
            <person name="Schmutz J."/>
            <person name="Grimwood J."/>
            <person name="Yavitt J.B."/>
            <person name="Hassel K."/>
            <person name="Stenoien H.K."/>
            <person name="Flatberg K.I."/>
            <person name="Bickford C.P."/>
            <person name="Hicks K.A."/>
        </authorList>
    </citation>
    <scope>NUCLEOTIDE SEQUENCE [LARGE SCALE GENOMIC DNA]</scope>
</reference>
<accession>A0ACB8HJT2</accession>
<organism evidence="1 2">
    <name type="scientific">Sphagnum magellanicum</name>
    <dbReference type="NCBI Taxonomy" id="128215"/>
    <lineage>
        <taxon>Eukaryota</taxon>
        <taxon>Viridiplantae</taxon>
        <taxon>Streptophyta</taxon>
        <taxon>Embryophyta</taxon>
        <taxon>Bryophyta</taxon>
        <taxon>Sphagnophytina</taxon>
        <taxon>Sphagnopsida</taxon>
        <taxon>Sphagnales</taxon>
        <taxon>Sphagnaceae</taxon>
        <taxon>Sphagnum</taxon>
    </lineage>
</organism>
<keyword evidence="2" id="KW-1185">Reference proteome</keyword>
<gene>
    <name evidence="1" type="ORF">CY35_07G030800</name>
</gene>
<sequence length="307" mass="33214">MEQEGTKVELYIYDLSQGLARQLSVQFLGKALDGIWHTAVGVYGKEYYFGGGLQNNPIGQSSYGNPVQVMLLGHTQIPQDIFEEYLQEIQPRYTQETYSLMRHNCNNFSEEVSQFLLGTGIPEYILRLPEEVLSSPMGVMLMPMIENLDATLRQGQVPMPQQITSPQPMPNFSNIELPSSVNLPSVTSKEASAVQLTSAGSIHSVNASGTPQVVPPVSISSAPTTLTLAVGNSNPEEKQQTGATSPSLQQSAKDSLGNARAQVQEEITREFAQIMASGSLKASEAAALAARRVLQRHGMAASTVPSF</sequence>
<comment type="caution">
    <text evidence="1">The sequence shown here is derived from an EMBL/GenBank/DDBJ whole genome shotgun (WGS) entry which is preliminary data.</text>
</comment>
<protein>
    <submittedName>
        <fullName evidence="1">Uncharacterized protein</fullName>
    </submittedName>
</protein>